<keyword evidence="1" id="KW-1133">Transmembrane helix</keyword>
<proteinExistence type="predicted"/>
<dbReference type="OrthoDB" id="6572371at2759"/>
<dbReference type="PANTHER" id="PTHR36694:SF11">
    <property type="entry name" value="LP21121P-RELATED"/>
    <property type="match status" value="1"/>
</dbReference>
<feature type="transmembrane region" description="Helical" evidence="1">
    <location>
        <begin position="88"/>
        <end position="115"/>
    </location>
</feature>
<dbReference type="GO" id="GO:0005886">
    <property type="term" value="C:plasma membrane"/>
    <property type="evidence" value="ECO:0007669"/>
    <property type="project" value="TreeGrafter"/>
</dbReference>
<dbReference type="EMBL" id="NCKV01001265">
    <property type="protein sequence ID" value="RWS28682.1"/>
    <property type="molecule type" value="Genomic_DNA"/>
</dbReference>
<evidence type="ECO:0000313" key="2">
    <source>
        <dbReference type="EMBL" id="RWS28682.1"/>
    </source>
</evidence>
<dbReference type="Proteomes" id="UP000288716">
    <property type="component" value="Unassembled WGS sequence"/>
</dbReference>
<dbReference type="AlphaFoldDB" id="A0A443SMF8"/>
<keyword evidence="1" id="KW-0812">Transmembrane</keyword>
<feature type="transmembrane region" description="Helical" evidence="1">
    <location>
        <begin position="122"/>
        <end position="146"/>
    </location>
</feature>
<dbReference type="GO" id="GO:0060857">
    <property type="term" value="P:establishment of glial blood-brain barrier"/>
    <property type="evidence" value="ECO:0007669"/>
    <property type="project" value="TreeGrafter"/>
</dbReference>
<accession>A0A443SMF8</accession>
<sequence length="196" mass="23155">MCAFTGVVQRSCLSIEMVAIREMWFLTKCWAPCFTIKSSNRVSLRTGCVLIAVYTALLHLLSLSYVCYVLNGGRSDNFYSPLFEFSRFGMVVICCFTIVYSILFIFCCSLALVYGVKTEIRFLYLPWIWCTALELLFLLFFGFFVIYRYYHYLWATFAWLILWSYGGYHTYLFLVVLSQYYYLKDIQEPTFIILYP</sequence>
<keyword evidence="3" id="KW-1185">Reference proteome</keyword>
<evidence type="ECO:0000313" key="3">
    <source>
        <dbReference type="Proteomes" id="UP000288716"/>
    </source>
</evidence>
<evidence type="ECO:0000256" key="1">
    <source>
        <dbReference type="SAM" id="Phobius"/>
    </source>
</evidence>
<dbReference type="GO" id="GO:0019991">
    <property type="term" value="P:septate junction assembly"/>
    <property type="evidence" value="ECO:0007669"/>
    <property type="project" value="TreeGrafter"/>
</dbReference>
<comment type="caution">
    <text evidence="2">The sequence shown here is derived from an EMBL/GenBank/DDBJ whole genome shotgun (WGS) entry which is preliminary data.</text>
</comment>
<dbReference type="VEuPathDB" id="VectorBase:LDEU003357"/>
<feature type="transmembrane region" description="Helical" evidence="1">
    <location>
        <begin position="152"/>
        <end position="177"/>
    </location>
</feature>
<dbReference type="GO" id="GO:0035159">
    <property type="term" value="P:regulation of tube length, open tracheal system"/>
    <property type="evidence" value="ECO:0007669"/>
    <property type="project" value="TreeGrafter"/>
</dbReference>
<feature type="transmembrane region" description="Helical" evidence="1">
    <location>
        <begin position="47"/>
        <end position="68"/>
    </location>
</feature>
<gene>
    <name evidence="2" type="ORF">B4U80_00889</name>
</gene>
<dbReference type="PANTHER" id="PTHR36694">
    <property type="entry name" value="PASIFLORA 1, ISOFORM A-RELATED"/>
    <property type="match status" value="1"/>
</dbReference>
<keyword evidence="1" id="KW-0472">Membrane</keyword>
<organism evidence="2 3">
    <name type="scientific">Leptotrombidium deliense</name>
    <dbReference type="NCBI Taxonomy" id="299467"/>
    <lineage>
        <taxon>Eukaryota</taxon>
        <taxon>Metazoa</taxon>
        <taxon>Ecdysozoa</taxon>
        <taxon>Arthropoda</taxon>
        <taxon>Chelicerata</taxon>
        <taxon>Arachnida</taxon>
        <taxon>Acari</taxon>
        <taxon>Acariformes</taxon>
        <taxon>Trombidiformes</taxon>
        <taxon>Prostigmata</taxon>
        <taxon>Anystina</taxon>
        <taxon>Parasitengona</taxon>
        <taxon>Trombiculoidea</taxon>
        <taxon>Trombiculidae</taxon>
        <taxon>Leptotrombidium</taxon>
    </lineage>
</organism>
<dbReference type="STRING" id="299467.A0A443SMF8"/>
<protein>
    <submittedName>
        <fullName evidence="2">Uncharacterized protein</fullName>
    </submittedName>
</protein>
<name>A0A443SMF8_9ACAR</name>
<reference evidence="2 3" key="1">
    <citation type="journal article" date="2018" name="Gigascience">
        <title>Genomes of trombidid mites reveal novel predicted allergens and laterally-transferred genes associated with secondary metabolism.</title>
        <authorList>
            <person name="Dong X."/>
            <person name="Chaisiri K."/>
            <person name="Xia D."/>
            <person name="Armstrong S.D."/>
            <person name="Fang Y."/>
            <person name="Donnelly M.J."/>
            <person name="Kadowaki T."/>
            <person name="McGarry J.W."/>
            <person name="Darby A.C."/>
            <person name="Makepeace B.L."/>
        </authorList>
    </citation>
    <scope>NUCLEOTIDE SEQUENCE [LARGE SCALE GENOMIC DNA]</scope>
    <source>
        <strain evidence="2">UoL-UT</strain>
    </source>
</reference>